<dbReference type="AlphaFoldDB" id="A0A1M5KJS1"/>
<gene>
    <name evidence="2" type="ORF">SAMN04488116_1628</name>
</gene>
<feature type="transmembrane region" description="Helical" evidence="1">
    <location>
        <begin position="66"/>
        <end position="85"/>
    </location>
</feature>
<sequence>MEIVHKTNILVHIITGSLGLLLGLVALLTVKGGKTHNKSGSFFLKLISVVILTGLIGVFVFGRNTFLLVITVLSGYVSFSGYRVLLNKTNIPKKLDMLMALTSLLVLGYFLYYFKSIGMIWSPIIIYSTVGALVLVVAYDFLRYLIPQKRYVQNRIWIYEHIYKMTSAFSALLSAFSGTVLDEYQPHSQYIPSALSMAIIFGFMFYVSRYGLKRLPKSPKRS</sequence>
<evidence type="ECO:0000313" key="3">
    <source>
        <dbReference type="Proteomes" id="UP000184532"/>
    </source>
</evidence>
<dbReference type="STRING" id="570519.SAMN04488116_1628"/>
<organism evidence="2 3">
    <name type="scientific">Flagellimonas flava</name>
    <dbReference type="NCBI Taxonomy" id="570519"/>
    <lineage>
        <taxon>Bacteria</taxon>
        <taxon>Pseudomonadati</taxon>
        <taxon>Bacteroidota</taxon>
        <taxon>Flavobacteriia</taxon>
        <taxon>Flavobacteriales</taxon>
        <taxon>Flavobacteriaceae</taxon>
        <taxon>Flagellimonas</taxon>
    </lineage>
</organism>
<keyword evidence="1" id="KW-0812">Transmembrane</keyword>
<feature type="transmembrane region" description="Helical" evidence="1">
    <location>
        <begin position="162"/>
        <end position="181"/>
    </location>
</feature>
<proteinExistence type="predicted"/>
<feature type="transmembrane region" description="Helical" evidence="1">
    <location>
        <begin position="97"/>
        <end position="114"/>
    </location>
</feature>
<name>A0A1M5KJS1_9FLAO</name>
<evidence type="ECO:0008006" key="4">
    <source>
        <dbReference type="Google" id="ProtNLM"/>
    </source>
</evidence>
<feature type="transmembrane region" description="Helical" evidence="1">
    <location>
        <begin position="42"/>
        <end position="60"/>
    </location>
</feature>
<protein>
    <recommendedName>
        <fullName evidence="4">DUF2306 domain-containing protein</fullName>
    </recommendedName>
</protein>
<evidence type="ECO:0000256" key="1">
    <source>
        <dbReference type="SAM" id="Phobius"/>
    </source>
</evidence>
<keyword evidence="3" id="KW-1185">Reference proteome</keyword>
<keyword evidence="1" id="KW-0472">Membrane</keyword>
<keyword evidence="1" id="KW-1133">Transmembrane helix</keyword>
<reference evidence="3" key="1">
    <citation type="submission" date="2016-11" db="EMBL/GenBank/DDBJ databases">
        <authorList>
            <person name="Varghese N."/>
            <person name="Submissions S."/>
        </authorList>
    </citation>
    <scope>NUCLEOTIDE SEQUENCE [LARGE SCALE GENOMIC DNA]</scope>
    <source>
        <strain evidence="3">DSM 22638</strain>
    </source>
</reference>
<dbReference type="Proteomes" id="UP000184532">
    <property type="component" value="Unassembled WGS sequence"/>
</dbReference>
<accession>A0A1M5KJS1</accession>
<feature type="transmembrane region" description="Helical" evidence="1">
    <location>
        <begin position="120"/>
        <end position="142"/>
    </location>
</feature>
<dbReference type="EMBL" id="FQWL01000002">
    <property type="protein sequence ID" value="SHG53056.1"/>
    <property type="molecule type" value="Genomic_DNA"/>
</dbReference>
<dbReference type="OrthoDB" id="1162022at2"/>
<feature type="transmembrane region" description="Helical" evidence="1">
    <location>
        <begin position="12"/>
        <end position="30"/>
    </location>
</feature>
<dbReference type="RefSeq" id="WP_073178170.1">
    <property type="nucleotide sequence ID" value="NZ_FQWL01000002.1"/>
</dbReference>
<feature type="transmembrane region" description="Helical" evidence="1">
    <location>
        <begin position="193"/>
        <end position="212"/>
    </location>
</feature>
<evidence type="ECO:0000313" key="2">
    <source>
        <dbReference type="EMBL" id="SHG53056.1"/>
    </source>
</evidence>